<evidence type="ECO:0000256" key="3">
    <source>
        <dbReference type="ARBA" id="ARBA00022764"/>
    </source>
</evidence>
<dbReference type="AlphaFoldDB" id="A0A8J3CNN2"/>
<dbReference type="Pfam" id="PF05426">
    <property type="entry name" value="Alginate_lyase"/>
    <property type="match status" value="1"/>
</dbReference>
<reference evidence="8" key="2">
    <citation type="submission" date="2020-09" db="EMBL/GenBank/DDBJ databases">
        <authorList>
            <person name="Sun Q."/>
            <person name="Kim S."/>
        </authorList>
    </citation>
    <scope>NUCLEOTIDE SEQUENCE</scope>
    <source>
        <strain evidence="8">KCTC 32513</strain>
    </source>
</reference>
<organism evidence="8 9">
    <name type="scientific">Algimonas arctica</name>
    <dbReference type="NCBI Taxonomy" id="1479486"/>
    <lineage>
        <taxon>Bacteria</taxon>
        <taxon>Pseudomonadati</taxon>
        <taxon>Pseudomonadota</taxon>
        <taxon>Alphaproteobacteria</taxon>
        <taxon>Maricaulales</taxon>
        <taxon>Robiginitomaculaceae</taxon>
        <taxon>Algimonas</taxon>
    </lineage>
</organism>
<evidence type="ECO:0000256" key="1">
    <source>
        <dbReference type="ARBA" id="ARBA00004418"/>
    </source>
</evidence>
<dbReference type="InterPro" id="IPR008929">
    <property type="entry name" value="Chondroitin_lyas"/>
</dbReference>
<dbReference type="PANTHER" id="PTHR39210">
    <property type="entry name" value="HEPARIN-SULFATE LYASE"/>
    <property type="match status" value="1"/>
</dbReference>
<evidence type="ECO:0000256" key="5">
    <source>
        <dbReference type="SAM" id="MobiDB-lite"/>
    </source>
</evidence>
<dbReference type="Gene3D" id="1.50.10.100">
    <property type="entry name" value="Chondroitin AC/alginate lyase"/>
    <property type="match status" value="1"/>
</dbReference>
<dbReference type="Pfam" id="PF07940">
    <property type="entry name" value="Hepar_II_III_C"/>
    <property type="match status" value="1"/>
</dbReference>
<dbReference type="PANTHER" id="PTHR39210:SF1">
    <property type="entry name" value="HEPARIN-SULFATE LYASE"/>
    <property type="match status" value="1"/>
</dbReference>
<evidence type="ECO:0000256" key="2">
    <source>
        <dbReference type="ARBA" id="ARBA00022729"/>
    </source>
</evidence>
<feature type="domain" description="Alginate lyase" evidence="6">
    <location>
        <begin position="23"/>
        <end position="228"/>
    </location>
</feature>
<gene>
    <name evidence="8" type="ORF">GCM10009069_04500</name>
</gene>
<feature type="region of interest" description="Disordered" evidence="5">
    <location>
        <begin position="1"/>
        <end position="20"/>
    </location>
</feature>
<comment type="subcellular location">
    <subcellularLocation>
        <location evidence="1">Periplasm</location>
    </subcellularLocation>
</comment>
<protein>
    <recommendedName>
        <fullName evidence="10">Alginate lyase</fullName>
    </recommendedName>
</protein>
<dbReference type="Proteomes" id="UP000634004">
    <property type="component" value="Unassembled WGS sequence"/>
</dbReference>
<proteinExistence type="predicted"/>
<comment type="caution">
    <text evidence="8">The sequence shown here is derived from an EMBL/GenBank/DDBJ whole genome shotgun (WGS) entry which is preliminary data.</text>
</comment>
<dbReference type="InterPro" id="IPR008397">
    <property type="entry name" value="Alginate_lyase_dom"/>
</dbReference>
<evidence type="ECO:0008006" key="10">
    <source>
        <dbReference type="Google" id="ProtNLM"/>
    </source>
</evidence>
<name>A0A8J3CNN2_9PROT</name>
<evidence type="ECO:0000313" key="8">
    <source>
        <dbReference type="EMBL" id="GHA84492.1"/>
    </source>
</evidence>
<dbReference type="EMBL" id="BMZH01000002">
    <property type="protein sequence ID" value="GHA84492.1"/>
    <property type="molecule type" value="Genomic_DNA"/>
</dbReference>
<evidence type="ECO:0000259" key="7">
    <source>
        <dbReference type="Pfam" id="PF07940"/>
    </source>
</evidence>
<evidence type="ECO:0000313" key="9">
    <source>
        <dbReference type="Proteomes" id="UP000634004"/>
    </source>
</evidence>
<evidence type="ECO:0000256" key="4">
    <source>
        <dbReference type="ARBA" id="ARBA00023239"/>
    </source>
</evidence>
<accession>A0A8J3CNN2</accession>
<evidence type="ECO:0000259" key="6">
    <source>
        <dbReference type="Pfam" id="PF05426"/>
    </source>
</evidence>
<dbReference type="GO" id="GO:0016829">
    <property type="term" value="F:lyase activity"/>
    <property type="evidence" value="ECO:0007669"/>
    <property type="project" value="UniProtKB-KW"/>
</dbReference>
<keyword evidence="9" id="KW-1185">Reference proteome</keyword>
<keyword evidence="3" id="KW-0574">Periplasm</keyword>
<dbReference type="SUPFAM" id="SSF48230">
    <property type="entry name" value="Chondroitin AC/alginate lyase"/>
    <property type="match status" value="1"/>
</dbReference>
<dbReference type="InterPro" id="IPR012480">
    <property type="entry name" value="Hepar_II_III_C"/>
</dbReference>
<reference evidence="8" key="1">
    <citation type="journal article" date="2014" name="Int. J. Syst. Evol. Microbiol.">
        <title>Complete genome sequence of Corynebacterium casei LMG S-19264T (=DSM 44701T), isolated from a smear-ripened cheese.</title>
        <authorList>
            <consortium name="US DOE Joint Genome Institute (JGI-PGF)"/>
            <person name="Walter F."/>
            <person name="Albersmeier A."/>
            <person name="Kalinowski J."/>
            <person name="Ruckert C."/>
        </authorList>
    </citation>
    <scope>NUCLEOTIDE SEQUENCE</scope>
    <source>
        <strain evidence="8">KCTC 32513</strain>
    </source>
</reference>
<sequence length="672" mass="74151">MRAPIAVPTPKDPGGGYTHEQHKRNASLIYDAGQMYRLTGDADYADYAGKLMLAYADVYPSWGLHPAKKEQSPGRMFWQNLNESMWLLNVSQSYAAIKDTLTPDQRAKIEADVLRNMADFLSDGSPETFNKVHNHGTWATAAVGLTGYAIGDENYVEQALLGLDKSGEAGFLKQMDKLFSPDGYYNEGPYYQRFALMPFVVFAQAVQQNEPEREIFEKRDGILKKAIYATIQQNYGGLFFPINDAIKDKGIATRELLHGVAIAYDLTGDTGLLSVAEAQGKYVLTPESRALSEDIAAGKMTDFDYRTMRLGDGETGTEGALDIIRASTDPDDLVLVVKNTSQGLGHGHFDKLGFMVFDAGREILRDYGAARFLNIESKYGGHYLVENNAFAKQTIAHNALVVDETSHFGGDVELGNQNAPVLGTFTDTGDLKITSAEIDTAYPDVLMDRTMAMITDAAFPRAIVVDLIEAHSDNPHQYDLPFYYNGQLTETNFKITADTTVRQPLGQDNGYQYLWRVGTASAIEGLSQITWLLDRTFYSVTSSVPQNSNVIFAEIGANDPDFNLRREPAFILRTNSLNGVSIASVIEPHGEYNPTVEYTLNSHSNVKSVQHFETGGDDYILIETKDGQRVGLGVSGDMTENAAHSVSVDGAVMRWTGPYKLFHSDRHQSEGN</sequence>
<dbReference type="Gene3D" id="2.70.98.70">
    <property type="match status" value="1"/>
</dbReference>
<keyword evidence="2" id="KW-0732">Signal</keyword>
<dbReference type="GO" id="GO:0042597">
    <property type="term" value="C:periplasmic space"/>
    <property type="evidence" value="ECO:0007669"/>
    <property type="project" value="UniProtKB-SubCell"/>
</dbReference>
<keyword evidence="4" id="KW-0456">Lyase</keyword>
<feature type="domain" description="Heparinase II/III-like C-terminal" evidence="7">
    <location>
        <begin position="318"/>
        <end position="571"/>
    </location>
</feature>